<sequence>MELQPGRIGGIPGVSAFRRSPRSRQPRVLPEGDYLDENGRLTLAGRVVIAIRLRERQRHAAIARELGVHRSTVKREVEAGSVDGRYRCKIAQRRADERRRRPKSDRVKLRPGTELWDEVIARLNAKQSPEQIAGRLARDFAGRDAMQVSHETIYQALYVQGAGALRHELAVEKALRSGRTSRRPRSKLGPRSNRSWIGEAKITARPAEAADRAVPGHWEGDLIIGGDQRSALITLFERNTRFCLISRITVHDAATVTDRLTEMAARLPAALWRSLTWDQGVEMAEHARFTIATGCPVFFCDPHSPWQRPTNENGNGLIREFFPKGTDFTKITDQQVAEVERLLNTRPRKVLNYQTPAEKLDQLLTVATAA</sequence>
<feature type="region of interest" description="Disordered" evidence="1">
    <location>
        <begin position="175"/>
        <end position="194"/>
    </location>
</feature>
<name>A0A7Y9IBW4_9ACTN</name>
<dbReference type="PANTHER" id="PTHR10948:SF23">
    <property type="entry name" value="TRANSPOSASE INSI FOR INSERTION SEQUENCE ELEMENT IS30A-RELATED"/>
    <property type="match status" value="1"/>
</dbReference>
<dbReference type="PROSITE" id="PS50994">
    <property type="entry name" value="INTEGRASE"/>
    <property type="match status" value="1"/>
</dbReference>
<dbReference type="GO" id="GO:0004803">
    <property type="term" value="F:transposase activity"/>
    <property type="evidence" value="ECO:0007669"/>
    <property type="project" value="TreeGrafter"/>
</dbReference>
<evidence type="ECO:0000313" key="3">
    <source>
        <dbReference type="EMBL" id="NYE74019.1"/>
    </source>
</evidence>
<dbReference type="InterPro" id="IPR001584">
    <property type="entry name" value="Integrase_cat-core"/>
</dbReference>
<evidence type="ECO:0000259" key="2">
    <source>
        <dbReference type="PROSITE" id="PS50994"/>
    </source>
</evidence>
<comment type="caution">
    <text evidence="3">The sequence shown here is derived from an EMBL/GenBank/DDBJ whole genome shotgun (WGS) entry which is preliminary data.</text>
</comment>
<evidence type="ECO:0000256" key="1">
    <source>
        <dbReference type="SAM" id="MobiDB-lite"/>
    </source>
</evidence>
<dbReference type="AlphaFoldDB" id="A0A7Y9IBW4"/>
<organism evidence="3 5">
    <name type="scientific">Microlunatus parietis</name>
    <dbReference type="NCBI Taxonomy" id="682979"/>
    <lineage>
        <taxon>Bacteria</taxon>
        <taxon>Bacillati</taxon>
        <taxon>Actinomycetota</taxon>
        <taxon>Actinomycetes</taxon>
        <taxon>Propionibacteriales</taxon>
        <taxon>Propionibacteriaceae</taxon>
        <taxon>Microlunatus</taxon>
    </lineage>
</organism>
<dbReference type="InterPro" id="IPR053392">
    <property type="entry name" value="Transposase_IS30-like"/>
</dbReference>
<dbReference type="PANTHER" id="PTHR10948">
    <property type="entry name" value="TRANSPOSASE"/>
    <property type="match status" value="1"/>
</dbReference>
<evidence type="ECO:0000313" key="5">
    <source>
        <dbReference type="Proteomes" id="UP000569914"/>
    </source>
</evidence>
<dbReference type="Pfam" id="PF00665">
    <property type="entry name" value="rve"/>
    <property type="match status" value="1"/>
</dbReference>
<feature type="region of interest" description="Disordered" evidence="1">
    <location>
        <begin position="1"/>
        <end position="31"/>
    </location>
</feature>
<dbReference type="InterPro" id="IPR051917">
    <property type="entry name" value="Transposase-Integrase"/>
</dbReference>
<keyword evidence="5" id="KW-1185">Reference proteome</keyword>
<dbReference type="EMBL" id="JACCBU010000001">
    <property type="protein sequence ID" value="NYE75228.1"/>
    <property type="molecule type" value="Genomic_DNA"/>
</dbReference>
<accession>A0A7Y9IBW4</accession>
<dbReference type="EMBL" id="JACCBU010000001">
    <property type="protein sequence ID" value="NYE74019.1"/>
    <property type="molecule type" value="Genomic_DNA"/>
</dbReference>
<proteinExistence type="predicted"/>
<dbReference type="GO" id="GO:0005829">
    <property type="term" value="C:cytosol"/>
    <property type="evidence" value="ECO:0007669"/>
    <property type="project" value="TreeGrafter"/>
</dbReference>
<dbReference type="NCBIfam" id="NF033563">
    <property type="entry name" value="transpos_IS30"/>
    <property type="match status" value="1"/>
</dbReference>
<protein>
    <submittedName>
        <fullName evidence="3">IS30 family transposase</fullName>
    </submittedName>
</protein>
<evidence type="ECO:0000313" key="4">
    <source>
        <dbReference type="EMBL" id="NYE75228.1"/>
    </source>
</evidence>
<dbReference type="SUPFAM" id="SSF53098">
    <property type="entry name" value="Ribonuclease H-like"/>
    <property type="match status" value="1"/>
</dbReference>
<gene>
    <name evidence="3" type="ORF">BKA15_005348</name>
    <name evidence="4" type="ORF">BKA15_006557</name>
</gene>
<dbReference type="InterPro" id="IPR036397">
    <property type="entry name" value="RNaseH_sf"/>
</dbReference>
<feature type="domain" description="Integrase catalytic" evidence="2">
    <location>
        <begin position="211"/>
        <end position="364"/>
    </location>
</feature>
<dbReference type="InterPro" id="IPR012337">
    <property type="entry name" value="RNaseH-like_sf"/>
</dbReference>
<reference evidence="3 5" key="1">
    <citation type="submission" date="2020-07" db="EMBL/GenBank/DDBJ databases">
        <title>Sequencing the genomes of 1000 actinobacteria strains.</title>
        <authorList>
            <person name="Klenk H.-P."/>
        </authorList>
    </citation>
    <scope>NUCLEOTIDE SEQUENCE [LARGE SCALE GENOMIC DNA]</scope>
    <source>
        <strain evidence="3 5">DSM 22083</strain>
    </source>
</reference>
<feature type="compositionally biased region" description="Basic residues" evidence="1">
    <location>
        <begin position="179"/>
        <end position="188"/>
    </location>
</feature>
<dbReference type="GO" id="GO:0032196">
    <property type="term" value="P:transposition"/>
    <property type="evidence" value="ECO:0007669"/>
    <property type="project" value="TreeGrafter"/>
</dbReference>
<dbReference type="GO" id="GO:0015074">
    <property type="term" value="P:DNA integration"/>
    <property type="evidence" value="ECO:0007669"/>
    <property type="project" value="InterPro"/>
</dbReference>
<dbReference type="Proteomes" id="UP000569914">
    <property type="component" value="Unassembled WGS sequence"/>
</dbReference>
<dbReference type="Gene3D" id="3.30.420.10">
    <property type="entry name" value="Ribonuclease H-like superfamily/Ribonuclease H"/>
    <property type="match status" value="1"/>
</dbReference>
<dbReference type="GO" id="GO:0003676">
    <property type="term" value="F:nucleic acid binding"/>
    <property type="evidence" value="ECO:0007669"/>
    <property type="project" value="InterPro"/>
</dbReference>